<comment type="caution">
    <text evidence="1">The sequence shown here is derived from an EMBL/GenBank/DDBJ whole genome shotgun (WGS) entry which is preliminary data.</text>
</comment>
<dbReference type="EMBL" id="SNXK01000012">
    <property type="protein sequence ID" value="TDP29812.1"/>
    <property type="molecule type" value="Genomic_DNA"/>
</dbReference>
<sequence length="84" mass="9679">MSDLRTVAVVVWQDRHFGVDVQLFENSADAIEYARTQAKNSDRFGDLDETLTDAMKQGSDPWLYYGGYSCEGDHIYVIQRKVRE</sequence>
<keyword evidence="2" id="KW-1185">Reference proteome</keyword>
<dbReference type="RefSeq" id="WP_067496848.1">
    <property type="nucleotide sequence ID" value="NZ_SNXK01000012.1"/>
</dbReference>
<dbReference type="AlphaFoldDB" id="A0A4R6P0L7"/>
<name>A0A4R6P0L7_NOCIG</name>
<protein>
    <submittedName>
        <fullName evidence="1">Uncharacterized protein</fullName>
    </submittedName>
</protein>
<reference evidence="1 2" key="1">
    <citation type="submission" date="2019-03" db="EMBL/GenBank/DDBJ databases">
        <title>Genomic Encyclopedia of Type Strains, Phase IV (KMG-IV): sequencing the most valuable type-strain genomes for metagenomic binning, comparative biology and taxonomic classification.</title>
        <authorList>
            <person name="Goeker M."/>
        </authorList>
    </citation>
    <scope>NUCLEOTIDE SEQUENCE [LARGE SCALE GENOMIC DNA]</scope>
    <source>
        <strain evidence="1 2">DSM 44496</strain>
    </source>
</reference>
<accession>A0A4R6P0L7</accession>
<gene>
    <name evidence="1" type="ORF">DFR75_11280</name>
</gene>
<organism evidence="1 2">
    <name type="scientific">Nocardia ignorata</name>
    <dbReference type="NCBI Taxonomy" id="145285"/>
    <lineage>
        <taxon>Bacteria</taxon>
        <taxon>Bacillati</taxon>
        <taxon>Actinomycetota</taxon>
        <taxon>Actinomycetes</taxon>
        <taxon>Mycobacteriales</taxon>
        <taxon>Nocardiaceae</taxon>
        <taxon>Nocardia</taxon>
    </lineage>
</organism>
<proteinExistence type="predicted"/>
<evidence type="ECO:0000313" key="1">
    <source>
        <dbReference type="EMBL" id="TDP29812.1"/>
    </source>
</evidence>
<dbReference type="Proteomes" id="UP000295087">
    <property type="component" value="Unassembled WGS sequence"/>
</dbReference>
<evidence type="ECO:0000313" key="2">
    <source>
        <dbReference type="Proteomes" id="UP000295087"/>
    </source>
</evidence>